<dbReference type="AlphaFoldDB" id="A0A285N7N0"/>
<name>A0A285N7N0_NATPI</name>
<dbReference type="Pfam" id="PF24368">
    <property type="entry name" value="DUF7524"/>
    <property type="match status" value="1"/>
</dbReference>
<keyword evidence="2" id="KW-1133">Transmembrane helix</keyword>
<organism evidence="3 4">
    <name type="scientific">Natronoarchaeum philippinense</name>
    <dbReference type="NCBI Taxonomy" id="558529"/>
    <lineage>
        <taxon>Archaea</taxon>
        <taxon>Methanobacteriati</taxon>
        <taxon>Methanobacteriota</taxon>
        <taxon>Stenosarchaea group</taxon>
        <taxon>Halobacteria</taxon>
        <taxon>Halobacteriales</taxon>
        <taxon>Natronoarchaeaceae</taxon>
    </lineage>
</organism>
<keyword evidence="2" id="KW-0472">Membrane</keyword>
<feature type="region of interest" description="Disordered" evidence="1">
    <location>
        <begin position="103"/>
        <end position="123"/>
    </location>
</feature>
<evidence type="ECO:0000313" key="4">
    <source>
        <dbReference type="Proteomes" id="UP000219453"/>
    </source>
</evidence>
<sequence>MPEELTVHVNRSRRHAIEVADGPFVTAGSFEVVLVNHGDGAHVHLSLDGDLAAAGSVASPAPFLDADATQRVAVDVAAAGPFGGALTLSAGYGQSSIEVPVRIDPDAGPTVDPSPDASKPSSGLLPALADRLPALDGVDATDPGTIGLLALAGGALVLAVLVASMVDSAVVMLGVVVVVAAVGGALAFLLRG</sequence>
<reference evidence="4" key="1">
    <citation type="submission" date="2017-09" db="EMBL/GenBank/DDBJ databases">
        <authorList>
            <person name="Varghese N."/>
            <person name="Submissions S."/>
        </authorList>
    </citation>
    <scope>NUCLEOTIDE SEQUENCE [LARGE SCALE GENOMIC DNA]</scope>
    <source>
        <strain evidence="4">DSM 27208</strain>
    </source>
</reference>
<dbReference type="InterPro" id="IPR055946">
    <property type="entry name" value="DUF7524"/>
</dbReference>
<evidence type="ECO:0000256" key="1">
    <source>
        <dbReference type="SAM" id="MobiDB-lite"/>
    </source>
</evidence>
<proteinExistence type="predicted"/>
<accession>A0A285N7N0</accession>
<keyword evidence="2" id="KW-0812">Transmembrane</keyword>
<dbReference type="EMBL" id="OBEJ01000001">
    <property type="protein sequence ID" value="SNZ05328.1"/>
    <property type="molecule type" value="Genomic_DNA"/>
</dbReference>
<dbReference type="RefSeq" id="WP_097007816.1">
    <property type="nucleotide sequence ID" value="NZ_OBEJ01000001.1"/>
</dbReference>
<feature type="transmembrane region" description="Helical" evidence="2">
    <location>
        <begin position="169"/>
        <end position="190"/>
    </location>
</feature>
<evidence type="ECO:0000313" key="3">
    <source>
        <dbReference type="EMBL" id="SNZ05328.1"/>
    </source>
</evidence>
<keyword evidence="4" id="KW-1185">Reference proteome</keyword>
<dbReference type="Proteomes" id="UP000219453">
    <property type="component" value="Unassembled WGS sequence"/>
</dbReference>
<dbReference type="OrthoDB" id="282430at2157"/>
<gene>
    <name evidence="3" type="ORF">SAMN06269185_0829</name>
</gene>
<feature type="transmembrane region" description="Helical" evidence="2">
    <location>
        <begin position="145"/>
        <end position="163"/>
    </location>
</feature>
<protein>
    <submittedName>
        <fullName evidence="3">Uncharacterized protein</fullName>
    </submittedName>
</protein>
<evidence type="ECO:0000256" key="2">
    <source>
        <dbReference type="SAM" id="Phobius"/>
    </source>
</evidence>